<sequence length="359" mass="38771">MTVKTPPRPLRSRPRVSVVIPCYNYGHFLADCLRTVLDQPGVEMDVLIVDDASPDGSAAVARQLAEADPRVRLLAHETNKGHIATYNEGLAAAEGDYVVLLSADDVVVPGALAQSAALMEHNPGVGMVYGFAPTFVDVPRPARTQARSWTVWEGADWLAKVSRRGGNPIATPEVMLRTSLMRELGGYDPQLPHSADFLLWLRAAARAQVGRVNGADLAFYRVHGGNMHSSQFAGVLTDLSERWKAFEAFFAGDGALVPGSPALRAAAARAVAREALVTVRQAYENGSPAENAAELVALAERVDPTVRETRLFAHCSRLPGRSRGPLIPAPVTAAVDKAIFHARWRRWRHTGVLGAVRSL</sequence>
<name>A0ABQ3YBX9_9ACTN</name>
<proteinExistence type="predicted"/>
<dbReference type="InterPro" id="IPR029044">
    <property type="entry name" value="Nucleotide-diphossugar_trans"/>
</dbReference>
<dbReference type="EMBL" id="BOMI01000117">
    <property type="protein sequence ID" value="GID77295.1"/>
    <property type="molecule type" value="Genomic_DNA"/>
</dbReference>
<dbReference type="PANTHER" id="PTHR43685:SF2">
    <property type="entry name" value="GLYCOSYLTRANSFERASE 2-LIKE DOMAIN-CONTAINING PROTEIN"/>
    <property type="match status" value="1"/>
</dbReference>
<reference evidence="2 3" key="1">
    <citation type="submission" date="2021-01" db="EMBL/GenBank/DDBJ databases">
        <title>Whole genome shotgun sequence of Actinoplanes deccanensis NBRC 13994.</title>
        <authorList>
            <person name="Komaki H."/>
            <person name="Tamura T."/>
        </authorList>
    </citation>
    <scope>NUCLEOTIDE SEQUENCE [LARGE SCALE GENOMIC DNA]</scope>
    <source>
        <strain evidence="2 3">NBRC 13994</strain>
    </source>
</reference>
<dbReference type="RefSeq" id="WP_203771123.1">
    <property type="nucleotide sequence ID" value="NZ_BAAABO010000002.1"/>
</dbReference>
<comment type="caution">
    <text evidence="2">The sequence shown here is derived from an EMBL/GenBank/DDBJ whole genome shotgun (WGS) entry which is preliminary data.</text>
</comment>
<accession>A0ABQ3YBX9</accession>
<dbReference type="PANTHER" id="PTHR43685">
    <property type="entry name" value="GLYCOSYLTRANSFERASE"/>
    <property type="match status" value="1"/>
</dbReference>
<evidence type="ECO:0000259" key="1">
    <source>
        <dbReference type="Pfam" id="PF00535"/>
    </source>
</evidence>
<dbReference type="Pfam" id="PF00535">
    <property type="entry name" value="Glycos_transf_2"/>
    <property type="match status" value="1"/>
</dbReference>
<dbReference type="InterPro" id="IPR001173">
    <property type="entry name" value="Glyco_trans_2-like"/>
</dbReference>
<gene>
    <name evidence="2" type="ORF">Ade02nite_59360</name>
</gene>
<protein>
    <submittedName>
        <fullName evidence="2">Glycosyl transferase</fullName>
    </submittedName>
</protein>
<evidence type="ECO:0000313" key="3">
    <source>
        <dbReference type="Proteomes" id="UP000609879"/>
    </source>
</evidence>
<dbReference type="InterPro" id="IPR050834">
    <property type="entry name" value="Glycosyltransf_2"/>
</dbReference>
<keyword evidence="3" id="KW-1185">Reference proteome</keyword>
<organism evidence="2 3">
    <name type="scientific">Paractinoplanes deccanensis</name>
    <dbReference type="NCBI Taxonomy" id="113561"/>
    <lineage>
        <taxon>Bacteria</taxon>
        <taxon>Bacillati</taxon>
        <taxon>Actinomycetota</taxon>
        <taxon>Actinomycetes</taxon>
        <taxon>Micromonosporales</taxon>
        <taxon>Micromonosporaceae</taxon>
        <taxon>Paractinoplanes</taxon>
    </lineage>
</organism>
<dbReference type="GO" id="GO:0016740">
    <property type="term" value="F:transferase activity"/>
    <property type="evidence" value="ECO:0007669"/>
    <property type="project" value="UniProtKB-KW"/>
</dbReference>
<evidence type="ECO:0000313" key="2">
    <source>
        <dbReference type="EMBL" id="GID77295.1"/>
    </source>
</evidence>
<dbReference type="Proteomes" id="UP000609879">
    <property type="component" value="Unassembled WGS sequence"/>
</dbReference>
<dbReference type="SUPFAM" id="SSF53448">
    <property type="entry name" value="Nucleotide-diphospho-sugar transferases"/>
    <property type="match status" value="1"/>
</dbReference>
<feature type="domain" description="Glycosyltransferase 2-like" evidence="1">
    <location>
        <begin position="17"/>
        <end position="147"/>
    </location>
</feature>
<keyword evidence="2" id="KW-0808">Transferase</keyword>
<dbReference type="Gene3D" id="3.90.550.10">
    <property type="entry name" value="Spore Coat Polysaccharide Biosynthesis Protein SpsA, Chain A"/>
    <property type="match status" value="1"/>
</dbReference>